<accession>A0AA39XWP9</accession>
<reference evidence="2" key="1">
    <citation type="submission" date="2023-06" db="EMBL/GenBank/DDBJ databases">
        <title>Genome-scale phylogeny and comparative genomics of the fungal order Sordariales.</title>
        <authorList>
            <consortium name="Lawrence Berkeley National Laboratory"/>
            <person name="Hensen N."/>
            <person name="Bonometti L."/>
            <person name="Westerberg I."/>
            <person name="Brannstrom I.O."/>
            <person name="Guillou S."/>
            <person name="Cros-Aarteil S."/>
            <person name="Calhoun S."/>
            <person name="Haridas S."/>
            <person name="Kuo A."/>
            <person name="Mondo S."/>
            <person name="Pangilinan J."/>
            <person name="Riley R."/>
            <person name="Labutti K."/>
            <person name="Andreopoulos B."/>
            <person name="Lipzen A."/>
            <person name="Chen C."/>
            <person name="Yanf M."/>
            <person name="Daum C."/>
            <person name="Ng V."/>
            <person name="Clum A."/>
            <person name="Steindorff A."/>
            <person name="Ohm R."/>
            <person name="Martin F."/>
            <person name="Silar P."/>
            <person name="Natvig D."/>
            <person name="Lalanne C."/>
            <person name="Gautier V."/>
            <person name="Ament-Velasquez S.L."/>
            <person name="Kruys A."/>
            <person name="Hutchinson M.I."/>
            <person name="Powell A.J."/>
            <person name="Barry K."/>
            <person name="Miller A.N."/>
            <person name="Grigoriev I.V."/>
            <person name="Debuchy R."/>
            <person name="Gladieux P."/>
            <person name="Thoren M.H."/>
            <person name="Johannesson H."/>
        </authorList>
    </citation>
    <scope>NUCLEOTIDE SEQUENCE</scope>
    <source>
        <strain evidence="2">SMH2532-1</strain>
    </source>
</reference>
<proteinExistence type="predicted"/>
<organism evidence="2 3">
    <name type="scientific">Cercophora newfieldiana</name>
    <dbReference type="NCBI Taxonomy" id="92897"/>
    <lineage>
        <taxon>Eukaryota</taxon>
        <taxon>Fungi</taxon>
        <taxon>Dikarya</taxon>
        <taxon>Ascomycota</taxon>
        <taxon>Pezizomycotina</taxon>
        <taxon>Sordariomycetes</taxon>
        <taxon>Sordariomycetidae</taxon>
        <taxon>Sordariales</taxon>
        <taxon>Lasiosphaeriaceae</taxon>
        <taxon>Cercophora</taxon>
    </lineage>
</organism>
<dbReference type="AlphaFoldDB" id="A0AA39XWP9"/>
<protein>
    <submittedName>
        <fullName evidence="2">Uncharacterized protein</fullName>
    </submittedName>
</protein>
<evidence type="ECO:0000313" key="3">
    <source>
        <dbReference type="Proteomes" id="UP001174936"/>
    </source>
</evidence>
<dbReference type="EMBL" id="JAULSV010000006">
    <property type="protein sequence ID" value="KAK0641499.1"/>
    <property type="molecule type" value="Genomic_DNA"/>
</dbReference>
<evidence type="ECO:0000313" key="2">
    <source>
        <dbReference type="EMBL" id="KAK0641499.1"/>
    </source>
</evidence>
<gene>
    <name evidence="2" type="ORF">B0T16DRAFT_461557</name>
</gene>
<sequence>MTFFGASDKDAINMIEQHWVPLGVYSAAQAKGAWANLRDEGRLAAWETSPPEEEVPNRRGPGAEAGRLGHIPELAKEMPFLGHVGGDFVFRCSEGRWLQYEGQVPRGNTKHLRRLREDLLPDIYTMAIIILSFDPRSGKLAVRPELAAVQTKRGFVNQRDLALLLDIWTIKFFNQDTDGDFTMSVRPAKMYPELSTKAAMNKCAEAASIVRSLQQANYYAGVEWNFSEPRHSSIGSKKSLRLLRHDHRAYQPQQLRGILSVHRALDFSIELFQLLN</sequence>
<comment type="caution">
    <text evidence="2">The sequence shown here is derived from an EMBL/GenBank/DDBJ whole genome shotgun (WGS) entry which is preliminary data.</text>
</comment>
<evidence type="ECO:0000256" key="1">
    <source>
        <dbReference type="SAM" id="MobiDB-lite"/>
    </source>
</evidence>
<feature type="region of interest" description="Disordered" evidence="1">
    <location>
        <begin position="46"/>
        <end position="66"/>
    </location>
</feature>
<name>A0AA39XWP9_9PEZI</name>
<keyword evidence="3" id="KW-1185">Reference proteome</keyword>
<dbReference type="Proteomes" id="UP001174936">
    <property type="component" value="Unassembled WGS sequence"/>
</dbReference>